<dbReference type="InterPro" id="IPR004875">
    <property type="entry name" value="DDE_SF_endonuclease_dom"/>
</dbReference>
<dbReference type="AlphaFoldDB" id="A0AAV1JLB6"/>
<accession>A0AAV1JLB6</accession>
<dbReference type="Gene3D" id="1.10.10.60">
    <property type="entry name" value="Homeodomain-like"/>
    <property type="match status" value="1"/>
</dbReference>
<dbReference type="InterPro" id="IPR006600">
    <property type="entry name" value="HTH_CenpB_DNA-bd_dom"/>
</dbReference>
<dbReference type="GO" id="GO:0005634">
    <property type="term" value="C:nucleus"/>
    <property type="evidence" value="ECO:0007669"/>
    <property type="project" value="UniProtKB-SubCell"/>
</dbReference>
<dbReference type="InterPro" id="IPR011011">
    <property type="entry name" value="Znf_FYVE_PHD"/>
</dbReference>
<dbReference type="Pfam" id="PF03184">
    <property type="entry name" value="DDE_1"/>
    <property type="match status" value="1"/>
</dbReference>
<feature type="region of interest" description="Disordered" evidence="4">
    <location>
        <begin position="541"/>
        <end position="606"/>
    </location>
</feature>
<dbReference type="GO" id="GO:0003677">
    <property type="term" value="F:DNA binding"/>
    <property type="evidence" value="ECO:0007669"/>
    <property type="project" value="UniProtKB-KW"/>
</dbReference>
<organism evidence="6 7">
    <name type="scientific">Leptosia nina</name>
    <dbReference type="NCBI Taxonomy" id="320188"/>
    <lineage>
        <taxon>Eukaryota</taxon>
        <taxon>Metazoa</taxon>
        <taxon>Ecdysozoa</taxon>
        <taxon>Arthropoda</taxon>
        <taxon>Hexapoda</taxon>
        <taxon>Insecta</taxon>
        <taxon>Pterygota</taxon>
        <taxon>Neoptera</taxon>
        <taxon>Endopterygota</taxon>
        <taxon>Lepidoptera</taxon>
        <taxon>Glossata</taxon>
        <taxon>Ditrysia</taxon>
        <taxon>Papilionoidea</taxon>
        <taxon>Pieridae</taxon>
        <taxon>Pierinae</taxon>
        <taxon>Leptosia</taxon>
    </lineage>
</organism>
<dbReference type="Gene3D" id="3.30.420.10">
    <property type="entry name" value="Ribonuclease H-like superfamily/Ribonuclease H"/>
    <property type="match status" value="1"/>
</dbReference>
<dbReference type="InterPro" id="IPR036397">
    <property type="entry name" value="RNaseH_sf"/>
</dbReference>
<keyword evidence="2" id="KW-0238">DNA-binding</keyword>
<dbReference type="PANTHER" id="PTHR19303">
    <property type="entry name" value="TRANSPOSON"/>
    <property type="match status" value="1"/>
</dbReference>
<comment type="subcellular location">
    <subcellularLocation>
        <location evidence="1">Nucleus</location>
    </subcellularLocation>
</comment>
<dbReference type="CDD" id="cd15517">
    <property type="entry name" value="PHD_TCF19_like"/>
    <property type="match status" value="1"/>
</dbReference>
<proteinExistence type="predicted"/>
<name>A0AAV1JLB6_9NEOP</name>
<dbReference type="InterPro" id="IPR013083">
    <property type="entry name" value="Znf_RING/FYVE/PHD"/>
</dbReference>
<sequence>MVRNYKRKTDRGKWNEEDMRRAVNAVLTHRMGFLLASATYDVPKSTLERRVRKARETVNADTDSDNDCGKKHLGRFKTVFSAEQENELAEYVKSMEARLFGLTGKELRIIAYQLAQRNHIDNPFNTETGMAGEDWLSGFLKRHPDLAYRRPEPTSAARAMAFNRVAVDNFFTLLENVIDKHKLTPERIYNVDETGISTVPKSQSKILSTKGQKQVGCLSSAERGQLVTAEICFNAVGTYVPPMLIYARKRMKEELLDDAPSGLHNQQKEKPVLLLLDGHSSHTKNIDLIDYARENNVILLCTPPHCTHKLQPLDVSFMRPLSTYYSAEVKKWLRDHPGRVVTPYQVAKLFGQAYLKAATMLTAINGFRKCGVWPLDKNVFTDADFIAAETTNTENLAKERLNVENAPSTQTPAITEENLSRPSPSVHLGQIDKGSIPEPLISSENAVHPVLSTEKEDIVEPATSFSNNNGAQVSFNSQIDISKDKTPERQIKRKTSFLISPENIMAIPKEVRTQERKTRKRGKTAVLTESPYKNELIKHISIKEGKNKKKTDNQVTEKGKKQIRKPGKKTAKKIKKTTDKENLQKKRQTKRCKNETGSEDSSSQEEDDDCACIYCGYLYSDSTEGWVICGACHGWAHNSCAGVDEEDEEAHICERCLPD</sequence>
<evidence type="ECO:0000313" key="7">
    <source>
        <dbReference type="Proteomes" id="UP001497472"/>
    </source>
</evidence>
<protein>
    <recommendedName>
        <fullName evidence="5">HTH CENPB-type domain-containing protein</fullName>
    </recommendedName>
</protein>
<dbReference type="EMBL" id="CAVLEF010000054">
    <property type="protein sequence ID" value="CAK1550150.1"/>
    <property type="molecule type" value="Genomic_DNA"/>
</dbReference>
<evidence type="ECO:0000259" key="5">
    <source>
        <dbReference type="PROSITE" id="PS51253"/>
    </source>
</evidence>
<gene>
    <name evidence="6" type="ORF">LNINA_LOCUS9389</name>
</gene>
<dbReference type="SMART" id="SM00674">
    <property type="entry name" value="CENPB"/>
    <property type="match status" value="1"/>
</dbReference>
<feature type="region of interest" description="Disordered" evidence="4">
    <location>
        <begin position="404"/>
        <end position="426"/>
    </location>
</feature>
<dbReference type="PANTHER" id="PTHR19303:SF71">
    <property type="entry name" value="ZINC FINGER PHD-TYPE DOMAIN-CONTAINING PROTEIN"/>
    <property type="match status" value="1"/>
</dbReference>
<dbReference type="SUPFAM" id="SSF46689">
    <property type="entry name" value="Homeodomain-like"/>
    <property type="match status" value="1"/>
</dbReference>
<dbReference type="Pfam" id="PF03221">
    <property type="entry name" value="HTH_Tnp_Tc5"/>
    <property type="match status" value="1"/>
</dbReference>
<dbReference type="InterPro" id="IPR050863">
    <property type="entry name" value="CenT-Element_Derived"/>
</dbReference>
<reference evidence="6 7" key="1">
    <citation type="submission" date="2023-11" db="EMBL/GenBank/DDBJ databases">
        <authorList>
            <person name="Okamura Y."/>
        </authorList>
    </citation>
    <scope>NUCLEOTIDE SEQUENCE [LARGE SCALE GENOMIC DNA]</scope>
</reference>
<feature type="compositionally biased region" description="Basic and acidic residues" evidence="4">
    <location>
        <begin position="541"/>
        <end position="560"/>
    </location>
</feature>
<keyword evidence="7" id="KW-1185">Reference proteome</keyword>
<dbReference type="Proteomes" id="UP001497472">
    <property type="component" value="Unassembled WGS sequence"/>
</dbReference>
<evidence type="ECO:0000256" key="1">
    <source>
        <dbReference type="ARBA" id="ARBA00004123"/>
    </source>
</evidence>
<dbReference type="InterPro" id="IPR009057">
    <property type="entry name" value="Homeodomain-like_sf"/>
</dbReference>
<feature type="compositionally biased region" description="Basic residues" evidence="4">
    <location>
        <begin position="561"/>
        <end position="575"/>
    </location>
</feature>
<dbReference type="Gene3D" id="3.30.40.10">
    <property type="entry name" value="Zinc/RING finger domain, C3HC4 (zinc finger)"/>
    <property type="match status" value="1"/>
</dbReference>
<dbReference type="PROSITE" id="PS51253">
    <property type="entry name" value="HTH_CENPB"/>
    <property type="match status" value="1"/>
</dbReference>
<evidence type="ECO:0000256" key="2">
    <source>
        <dbReference type="ARBA" id="ARBA00023125"/>
    </source>
</evidence>
<comment type="caution">
    <text evidence="6">The sequence shown here is derived from an EMBL/GenBank/DDBJ whole genome shotgun (WGS) entry which is preliminary data.</text>
</comment>
<evidence type="ECO:0000256" key="4">
    <source>
        <dbReference type="SAM" id="MobiDB-lite"/>
    </source>
</evidence>
<dbReference type="InterPro" id="IPR007889">
    <property type="entry name" value="HTH_Psq"/>
</dbReference>
<keyword evidence="3" id="KW-0539">Nucleus</keyword>
<evidence type="ECO:0000256" key="3">
    <source>
        <dbReference type="ARBA" id="ARBA00023242"/>
    </source>
</evidence>
<dbReference type="Pfam" id="PF05225">
    <property type="entry name" value="HTH_psq"/>
    <property type="match status" value="1"/>
</dbReference>
<evidence type="ECO:0000313" key="6">
    <source>
        <dbReference type="EMBL" id="CAK1550150.1"/>
    </source>
</evidence>
<feature type="domain" description="HTH CENPB-type" evidence="5">
    <location>
        <begin position="72"/>
        <end position="149"/>
    </location>
</feature>
<dbReference type="SUPFAM" id="SSF57903">
    <property type="entry name" value="FYVE/PHD zinc finger"/>
    <property type="match status" value="1"/>
</dbReference>